<keyword evidence="1" id="KW-0812">Transmembrane</keyword>
<evidence type="ECO:0000256" key="1">
    <source>
        <dbReference type="SAM" id="Phobius"/>
    </source>
</evidence>
<feature type="transmembrane region" description="Helical" evidence="1">
    <location>
        <begin position="104"/>
        <end position="122"/>
    </location>
</feature>
<dbReference type="Proteomes" id="UP000094669">
    <property type="component" value="Unassembled WGS sequence"/>
</dbReference>
<keyword evidence="1" id="KW-1133">Transmembrane helix</keyword>
<accession>A0ABX4YD14</accession>
<keyword evidence="1" id="KW-0472">Membrane</keyword>
<name>A0ABX4YD14_9LEPT</name>
<comment type="caution">
    <text evidence="2">The sequence shown here is derived from an EMBL/GenBank/DDBJ whole genome shotgun (WGS) entry which is preliminary data.</text>
</comment>
<gene>
    <name evidence="2" type="ORF">BES34_020760</name>
</gene>
<evidence type="ECO:0000313" key="2">
    <source>
        <dbReference type="EMBL" id="PNV71795.1"/>
    </source>
</evidence>
<reference evidence="2" key="1">
    <citation type="submission" date="2018-01" db="EMBL/GenBank/DDBJ databases">
        <title>Genomic characterization of Leptospira inadai serogroup Lyme isolated from captured rat in Brazil and comparative analysis with human reference strain.</title>
        <authorList>
            <person name="Moreno L.Z."/>
            <person name="Loureiro A.P."/>
            <person name="Miraglia F."/>
            <person name="Kremer F.S."/>
            <person name="Eslabao M.R."/>
            <person name="Dellagostin O.A."/>
            <person name="Lilenbaum W."/>
            <person name="Moreno A.M."/>
        </authorList>
    </citation>
    <scope>NUCLEOTIDE SEQUENCE [LARGE SCALE GENOMIC DNA]</scope>
    <source>
        <strain evidence="2">M34/99</strain>
    </source>
</reference>
<sequence>MAGNSGQNLKKGKLRTPTIIFLLLPLCLFILTAFLGSFLKLDRVRSETAFENRLNPLEKIWRGIQLKSYAKQYGYDYRNKISENQRRVLGIVRESFLETQLPKYLFLALVVIVPCYFFTKLIKEKTTQTRDKIVKIPSKPIRNSNPKIGRK</sequence>
<dbReference type="EMBL" id="MCRM02000039">
    <property type="protein sequence ID" value="PNV71795.1"/>
    <property type="molecule type" value="Genomic_DNA"/>
</dbReference>
<feature type="transmembrane region" description="Helical" evidence="1">
    <location>
        <begin position="20"/>
        <end position="39"/>
    </location>
</feature>
<proteinExistence type="predicted"/>
<dbReference type="RefSeq" id="WP_010413996.1">
    <property type="nucleotide sequence ID" value="NZ_MCRM02000039.1"/>
</dbReference>
<protein>
    <submittedName>
        <fullName evidence="2">Uncharacterized protein</fullName>
    </submittedName>
</protein>
<keyword evidence="3" id="KW-1185">Reference proteome</keyword>
<organism evidence="2 3">
    <name type="scientific">Leptospira inadai serovar Lyme</name>
    <dbReference type="NCBI Taxonomy" id="293084"/>
    <lineage>
        <taxon>Bacteria</taxon>
        <taxon>Pseudomonadati</taxon>
        <taxon>Spirochaetota</taxon>
        <taxon>Spirochaetia</taxon>
        <taxon>Leptospirales</taxon>
        <taxon>Leptospiraceae</taxon>
        <taxon>Leptospira</taxon>
    </lineage>
</organism>
<evidence type="ECO:0000313" key="3">
    <source>
        <dbReference type="Proteomes" id="UP000094669"/>
    </source>
</evidence>